<evidence type="ECO:0000256" key="4">
    <source>
        <dbReference type="ARBA" id="ARBA00023163"/>
    </source>
</evidence>
<dbReference type="Pfam" id="PF02909">
    <property type="entry name" value="TetR_C_1"/>
    <property type="match status" value="1"/>
</dbReference>
<dbReference type="InterPro" id="IPR004111">
    <property type="entry name" value="Repressor_TetR_C"/>
</dbReference>
<dbReference type="PRINTS" id="PR00455">
    <property type="entry name" value="HTHTETR"/>
</dbReference>
<keyword evidence="8" id="KW-1185">Reference proteome</keyword>
<feature type="DNA-binding region" description="H-T-H motif" evidence="5">
    <location>
        <begin position="25"/>
        <end position="44"/>
    </location>
</feature>
<evidence type="ECO:0000313" key="7">
    <source>
        <dbReference type="EMBL" id="SHE76369.1"/>
    </source>
</evidence>
<keyword evidence="3 5" id="KW-0238">DNA-binding</keyword>
<evidence type="ECO:0000256" key="5">
    <source>
        <dbReference type="PROSITE-ProRule" id="PRU00335"/>
    </source>
</evidence>
<keyword evidence="4" id="KW-0804">Transcription</keyword>
<reference evidence="7 8" key="1">
    <citation type="submission" date="2016-11" db="EMBL/GenBank/DDBJ databases">
        <authorList>
            <person name="Jaros S."/>
            <person name="Januszkiewicz K."/>
            <person name="Wedrychowicz H."/>
        </authorList>
    </citation>
    <scope>NUCLEOTIDE SEQUENCE [LARGE SCALE GENOMIC DNA]</scope>
    <source>
        <strain evidence="7 8">DSM 44523</strain>
    </source>
</reference>
<dbReference type="GO" id="GO:0046677">
    <property type="term" value="P:response to antibiotic"/>
    <property type="evidence" value="ECO:0007669"/>
    <property type="project" value="InterPro"/>
</dbReference>
<proteinExistence type="predicted"/>
<dbReference type="Gene3D" id="1.10.357.10">
    <property type="entry name" value="Tetracycline Repressor, domain 2"/>
    <property type="match status" value="1"/>
</dbReference>
<dbReference type="SUPFAM" id="SSF46689">
    <property type="entry name" value="Homeodomain-like"/>
    <property type="match status" value="1"/>
</dbReference>
<evidence type="ECO:0000259" key="6">
    <source>
        <dbReference type="PROSITE" id="PS50977"/>
    </source>
</evidence>
<evidence type="ECO:0000256" key="1">
    <source>
        <dbReference type="ARBA" id="ARBA00022491"/>
    </source>
</evidence>
<dbReference type="AlphaFoldDB" id="A0A1M4W587"/>
<evidence type="ECO:0000256" key="2">
    <source>
        <dbReference type="ARBA" id="ARBA00023015"/>
    </source>
</evidence>
<dbReference type="PROSITE" id="PS50977">
    <property type="entry name" value="HTH_TETR_2"/>
    <property type="match status" value="1"/>
</dbReference>
<dbReference type="Pfam" id="PF00440">
    <property type="entry name" value="TetR_N"/>
    <property type="match status" value="1"/>
</dbReference>
<dbReference type="PANTHER" id="PTHR30055">
    <property type="entry name" value="HTH-TYPE TRANSCRIPTIONAL REGULATOR RUTR"/>
    <property type="match status" value="1"/>
</dbReference>
<evidence type="ECO:0000313" key="8">
    <source>
        <dbReference type="Proteomes" id="UP000184501"/>
    </source>
</evidence>
<dbReference type="InterPro" id="IPR050109">
    <property type="entry name" value="HTH-type_TetR-like_transc_reg"/>
</dbReference>
<dbReference type="STRING" id="2017.SAMN05444320_1011009"/>
<dbReference type="InterPro" id="IPR036271">
    <property type="entry name" value="Tet_transcr_reg_TetR-rel_C_sf"/>
</dbReference>
<keyword evidence="2" id="KW-0805">Transcription regulation</keyword>
<dbReference type="SUPFAM" id="SSF48498">
    <property type="entry name" value="Tetracyclin repressor-like, C-terminal domain"/>
    <property type="match status" value="1"/>
</dbReference>
<keyword evidence="1" id="KW-0678">Repressor</keyword>
<gene>
    <name evidence="7" type="ORF">SAMN05444320_1011009</name>
</gene>
<dbReference type="Gene3D" id="1.10.10.60">
    <property type="entry name" value="Homeodomain-like"/>
    <property type="match status" value="1"/>
</dbReference>
<dbReference type="GO" id="GO:0003700">
    <property type="term" value="F:DNA-binding transcription factor activity"/>
    <property type="evidence" value="ECO:0007669"/>
    <property type="project" value="TreeGrafter"/>
</dbReference>
<sequence length="215" mass="24338">MGLRRETVVRAALKLVNEVGLEGLTLRLIADELGVRPPALYWHVRNKQELLDHMASLLLAGAFGDVQPPRPGQPWWEWMAEFARNLRRVLLSHRDGARMCAGTYLREETLFTSTEMMLRALTEAGFSLRDATRDAATVYAYVVGFTIEEQAVTPAPGEHNEQYSPDLLRTQFDRQRHPLLFQSVEDAFGTDTADDRFEHGLNLILSGMRLSLEGK</sequence>
<protein>
    <submittedName>
        <fullName evidence="7">Transcriptional regulator, TetR family</fullName>
    </submittedName>
</protein>
<dbReference type="PRINTS" id="PR00400">
    <property type="entry name" value="TETREPRESSOR"/>
</dbReference>
<evidence type="ECO:0000256" key="3">
    <source>
        <dbReference type="ARBA" id="ARBA00023125"/>
    </source>
</evidence>
<dbReference type="InterPro" id="IPR003012">
    <property type="entry name" value="Tet_transcr_reg_TetR"/>
</dbReference>
<feature type="domain" description="HTH tetR-type" evidence="6">
    <location>
        <begin position="2"/>
        <end position="62"/>
    </location>
</feature>
<dbReference type="PANTHER" id="PTHR30055:SF151">
    <property type="entry name" value="TRANSCRIPTIONAL REGULATORY PROTEIN"/>
    <property type="match status" value="1"/>
</dbReference>
<dbReference type="InterPro" id="IPR009057">
    <property type="entry name" value="Homeodomain-like_sf"/>
</dbReference>
<dbReference type="RefSeq" id="WP_073480040.1">
    <property type="nucleotide sequence ID" value="NZ_FQVN01000001.1"/>
</dbReference>
<dbReference type="GO" id="GO:0000976">
    <property type="term" value="F:transcription cis-regulatory region binding"/>
    <property type="evidence" value="ECO:0007669"/>
    <property type="project" value="TreeGrafter"/>
</dbReference>
<dbReference type="Proteomes" id="UP000184501">
    <property type="component" value="Unassembled WGS sequence"/>
</dbReference>
<name>A0A1M4W587_STRHI</name>
<dbReference type="GO" id="GO:0045892">
    <property type="term" value="P:negative regulation of DNA-templated transcription"/>
    <property type="evidence" value="ECO:0007669"/>
    <property type="project" value="InterPro"/>
</dbReference>
<dbReference type="EMBL" id="FQVN01000001">
    <property type="protein sequence ID" value="SHE76369.1"/>
    <property type="molecule type" value="Genomic_DNA"/>
</dbReference>
<accession>A0A1M4W587</accession>
<organism evidence="7 8">
    <name type="scientific">Streptoalloteichus hindustanus</name>
    <dbReference type="NCBI Taxonomy" id="2017"/>
    <lineage>
        <taxon>Bacteria</taxon>
        <taxon>Bacillati</taxon>
        <taxon>Actinomycetota</taxon>
        <taxon>Actinomycetes</taxon>
        <taxon>Pseudonocardiales</taxon>
        <taxon>Pseudonocardiaceae</taxon>
        <taxon>Streptoalloteichus</taxon>
    </lineage>
</organism>
<dbReference type="OrthoDB" id="3819648at2"/>
<dbReference type="InterPro" id="IPR001647">
    <property type="entry name" value="HTH_TetR"/>
</dbReference>